<dbReference type="PANTHER" id="PTHR23517">
    <property type="entry name" value="RESISTANCE PROTEIN MDTM, PUTATIVE-RELATED-RELATED"/>
    <property type="match status" value="1"/>
</dbReference>
<dbReference type="Pfam" id="PF07690">
    <property type="entry name" value="MFS_1"/>
    <property type="match status" value="1"/>
</dbReference>
<feature type="transmembrane region" description="Helical" evidence="7">
    <location>
        <begin position="366"/>
        <end position="387"/>
    </location>
</feature>
<dbReference type="InterPro" id="IPR011701">
    <property type="entry name" value="MFS"/>
</dbReference>
<feature type="transmembrane region" description="Helical" evidence="7">
    <location>
        <begin position="276"/>
        <end position="296"/>
    </location>
</feature>
<organism evidence="9 10">
    <name type="scientific">Caldovatus sediminis</name>
    <dbReference type="NCBI Taxonomy" id="2041189"/>
    <lineage>
        <taxon>Bacteria</taxon>
        <taxon>Pseudomonadati</taxon>
        <taxon>Pseudomonadota</taxon>
        <taxon>Alphaproteobacteria</taxon>
        <taxon>Acetobacterales</taxon>
        <taxon>Roseomonadaceae</taxon>
        <taxon>Caldovatus</taxon>
    </lineage>
</organism>
<feature type="transmembrane region" description="Helical" evidence="7">
    <location>
        <begin position="111"/>
        <end position="129"/>
    </location>
</feature>
<dbReference type="InterPro" id="IPR036259">
    <property type="entry name" value="MFS_trans_sf"/>
</dbReference>
<evidence type="ECO:0000313" key="10">
    <source>
        <dbReference type="Proteomes" id="UP000597507"/>
    </source>
</evidence>
<dbReference type="GO" id="GO:0022857">
    <property type="term" value="F:transmembrane transporter activity"/>
    <property type="evidence" value="ECO:0007669"/>
    <property type="project" value="InterPro"/>
</dbReference>
<reference evidence="9 10" key="1">
    <citation type="journal article" date="2014" name="Int. J. Syst. Evol. Microbiol.">
        <title>Complete genome sequence of Corynebacterium casei LMG S-19264T (=DSM 44701T), isolated from a smear-ripened cheese.</title>
        <authorList>
            <consortium name="US DOE Joint Genome Institute (JGI-PGF)"/>
            <person name="Walter F."/>
            <person name="Albersmeier A."/>
            <person name="Kalinowski J."/>
            <person name="Ruckert C."/>
        </authorList>
    </citation>
    <scope>NUCLEOTIDE SEQUENCE [LARGE SCALE GENOMIC DNA]</scope>
    <source>
        <strain evidence="9 10">CGMCC 1.16330</strain>
    </source>
</reference>
<evidence type="ECO:0000256" key="1">
    <source>
        <dbReference type="ARBA" id="ARBA00004651"/>
    </source>
</evidence>
<protein>
    <submittedName>
        <fullName evidence="9">MFS transporter</fullName>
    </submittedName>
</protein>
<evidence type="ECO:0000256" key="6">
    <source>
        <dbReference type="ARBA" id="ARBA00023136"/>
    </source>
</evidence>
<feature type="transmembrane region" description="Helical" evidence="7">
    <location>
        <begin position="210"/>
        <end position="228"/>
    </location>
</feature>
<keyword evidence="4 7" id="KW-0812">Transmembrane</keyword>
<dbReference type="GO" id="GO:0005886">
    <property type="term" value="C:plasma membrane"/>
    <property type="evidence" value="ECO:0007669"/>
    <property type="project" value="UniProtKB-SubCell"/>
</dbReference>
<comment type="subcellular location">
    <subcellularLocation>
        <location evidence="1">Cell membrane</location>
        <topology evidence="1">Multi-pass membrane protein</topology>
    </subcellularLocation>
</comment>
<name>A0A8J3EDS8_9PROT</name>
<evidence type="ECO:0000313" key="9">
    <source>
        <dbReference type="EMBL" id="GGG45530.1"/>
    </source>
</evidence>
<keyword evidence="6 7" id="KW-0472">Membrane</keyword>
<dbReference type="Proteomes" id="UP000597507">
    <property type="component" value="Unassembled WGS sequence"/>
</dbReference>
<evidence type="ECO:0000256" key="5">
    <source>
        <dbReference type="ARBA" id="ARBA00022989"/>
    </source>
</evidence>
<evidence type="ECO:0000256" key="4">
    <source>
        <dbReference type="ARBA" id="ARBA00022692"/>
    </source>
</evidence>
<dbReference type="Gene3D" id="1.20.1250.20">
    <property type="entry name" value="MFS general substrate transporter like domains"/>
    <property type="match status" value="1"/>
</dbReference>
<dbReference type="InterPro" id="IPR005829">
    <property type="entry name" value="Sugar_transporter_CS"/>
</dbReference>
<keyword evidence="3" id="KW-1003">Cell membrane</keyword>
<keyword evidence="2" id="KW-0813">Transport</keyword>
<gene>
    <name evidence="9" type="ORF">GCM10010964_36170</name>
</gene>
<feature type="transmembrane region" description="Helical" evidence="7">
    <location>
        <begin position="79"/>
        <end position="105"/>
    </location>
</feature>
<dbReference type="RefSeq" id="WP_188902814.1">
    <property type="nucleotide sequence ID" value="NZ_BMKS01000014.1"/>
</dbReference>
<dbReference type="AlphaFoldDB" id="A0A8J3EDS8"/>
<feature type="transmembrane region" description="Helical" evidence="7">
    <location>
        <begin position="338"/>
        <end position="360"/>
    </location>
</feature>
<dbReference type="EMBL" id="BMKS01000014">
    <property type="protein sequence ID" value="GGG45530.1"/>
    <property type="molecule type" value="Genomic_DNA"/>
</dbReference>
<keyword evidence="10" id="KW-1185">Reference proteome</keyword>
<dbReference type="PROSITE" id="PS00216">
    <property type="entry name" value="SUGAR_TRANSPORT_1"/>
    <property type="match status" value="1"/>
</dbReference>
<dbReference type="SUPFAM" id="SSF103473">
    <property type="entry name" value="MFS general substrate transporter"/>
    <property type="match status" value="1"/>
</dbReference>
<feature type="transmembrane region" description="Helical" evidence="7">
    <location>
        <begin position="48"/>
        <end position="67"/>
    </location>
</feature>
<feature type="transmembrane region" description="Helical" evidence="7">
    <location>
        <begin position="171"/>
        <end position="189"/>
    </location>
</feature>
<comment type="caution">
    <text evidence="9">The sequence shown here is derived from an EMBL/GenBank/DDBJ whole genome shotgun (WGS) entry which is preliminary data.</text>
</comment>
<dbReference type="InterPro" id="IPR020846">
    <property type="entry name" value="MFS_dom"/>
</dbReference>
<evidence type="ECO:0000259" key="8">
    <source>
        <dbReference type="PROSITE" id="PS50850"/>
    </source>
</evidence>
<proteinExistence type="predicted"/>
<evidence type="ECO:0000256" key="2">
    <source>
        <dbReference type="ARBA" id="ARBA00022448"/>
    </source>
</evidence>
<accession>A0A8J3EDS8</accession>
<sequence length="394" mass="38674">MRRGRPPSPAASVALVGLAVAVIGASTTLPMPLFPLYAARDGQGAAMLALAFVCYAGALILTAPLLGGLSERIGRKPCVLAAVVFAGLATLALTVAPGLAALAVARVLQGLAIGLVAGAATAWAAELAAGAEGAARRAASVVTTGTAGSFAAGGLLTLGALAWLGETEPPITYLLHLLAATGLVVLVAWRVPETRHCAGGARVPWLRLPGFPAGTLPTTLAILPAWGVTGTTLTSVPMALAERGMPRLGPLAVCVMIAVGVAAQRALGRMAPRRSVVAGLGVLVAGTALVVLGTLSGALAPLLLGGAAVGSAAYGFLYLGGLAAVAQAAPAAERANAAAGYFLVAHLGFGLPPLLVGFAVERLGAAPALAGLWAAVAATALALARAIRRGAALD</sequence>
<evidence type="ECO:0000256" key="7">
    <source>
        <dbReference type="SAM" id="Phobius"/>
    </source>
</evidence>
<keyword evidence="5 7" id="KW-1133">Transmembrane helix</keyword>
<dbReference type="PANTHER" id="PTHR23517:SF13">
    <property type="entry name" value="MAJOR FACILITATOR SUPERFAMILY MFS_1"/>
    <property type="match status" value="1"/>
</dbReference>
<dbReference type="InterPro" id="IPR050171">
    <property type="entry name" value="MFS_Transporters"/>
</dbReference>
<evidence type="ECO:0000256" key="3">
    <source>
        <dbReference type="ARBA" id="ARBA00022475"/>
    </source>
</evidence>
<feature type="transmembrane region" description="Helical" evidence="7">
    <location>
        <begin position="248"/>
        <end position="267"/>
    </location>
</feature>
<dbReference type="PROSITE" id="PS50850">
    <property type="entry name" value="MFS"/>
    <property type="match status" value="1"/>
</dbReference>
<feature type="domain" description="Major facilitator superfamily (MFS) profile" evidence="8">
    <location>
        <begin position="12"/>
        <end position="392"/>
    </location>
</feature>
<feature type="transmembrane region" description="Helical" evidence="7">
    <location>
        <begin position="302"/>
        <end position="326"/>
    </location>
</feature>
<feature type="transmembrane region" description="Helical" evidence="7">
    <location>
        <begin position="141"/>
        <end position="165"/>
    </location>
</feature>